<reference evidence="1" key="1">
    <citation type="submission" date="2018-02" db="EMBL/GenBank/DDBJ databases">
        <title>Rhizophora mucronata_Transcriptome.</title>
        <authorList>
            <person name="Meera S.P."/>
            <person name="Sreeshan A."/>
            <person name="Augustine A."/>
        </authorList>
    </citation>
    <scope>NUCLEOTIDE SEQUENCE</scope>
    <source>
        <tissue evidence="1">Leaf</tissue>
    </source>
</reference>
<organism evidence="1">
    <name type="scientific">Rhizophora mucronata</name>
    <name type="common">Asiatic mangrove</name>
    <dbReference type="NCBI Taxonomy" id="61149"/>
    <lineage>
        <taxon>Eukaryota</taxon>
        <taxon>Viridiplantae</taxon>
        <taxon>Streptophyta</taxon>
        <taxon>Embryophyta</taxon>
        <taxon>Tracheophyta</taxon>
        <taxon>Spermatophyta</taxon>
        <taxon>Magnoliopsida</taxon>
        <taxon>eudicotyledons</taxon>
        <taxon>Gunneridae</taxon>
        <taxon>Pentapetalae</taxon>
        <taxon>rosids</taxon>
        <taxon>fabids</taxon>
        <taxon>Malpighiales</taxon>
        <taxon>Rhizophoraceae</taxon>
        <taxon>Rhizophora</taxon>
    </lineage>
</organism>
<accession>A0A2P2P8K3</accession>
<proteinExistence type="predicted"/>
<evidence type="ECO:0000313" key="1">
    <source>
        <dbReference type="EMBL" id="MBX51104.1"/>
    </source>
</evidence>
<dbReference type="EMBL" id="GGEC01070620">
    <property type="protein sequence ID" value="MBX51104.1"/>
    <property type="molecule type" value="Transcribed_RNA"/>
</dbReference>
<dbReference type="AlphaFoldDB" id="A0A2P2P8K3"/>
<sequence>MQKLLPSTFLRGQTSLIHKIITSQFCPKPCHGLMDVLEC</sequence>
<protein>
    <submittedName>
        <fullName evidence="1">Uncharacterized protein</fullName>
    </submittedName>
</protein>
<name>A0A2P2P8K3_RHIMU</name>